<dbReference type="PANTHER" id="PTHR10728:SF40">
    <property type="entry name" value="PATATIN FAMILY PROTEIN"/>
    <property type="match status" value="1"/>
</dbReference>
<feature type="transmembrane region" description="Helical" evidence="2">
    <location>
        <begin position="259"/>
        <end position="279"/>
    </location>
</feature>
<keyword evidence="2" id="KW-1133">Transmembrane helix</keyword>
<dbReference type="PATRIC" id="fig|595434.4.peg.548"/>
<feature type="region of interest" description="Disordered" evidence="1">
    <location>
        <begin position="1"/>
        <end position="33"/>
    </location>
</feature>
<feature type="transmembrane region" description="Helical" evidence="2">
    <location>
        <begin position="383"/>
        <end position="409"/>
    </location>
</feature>
<feature type="transmembrane region" description="Helical" evidence="2">
    <location>
        <begin position="235"/>
        <end position="253"/>
    </location>
</feature>
<evidence type="ECO:0000313" key="4">
    <source>
        <dbReference type="Proteomes" id="UP000036367"/>
    </source>
</evidence>
<feature type="transmembrane region" description="Helical" evidence="2">
    <location>
        <begin position="150"/>
        <end position="176"/>
    </location>
</feature>
<keyword evidence="2" id="KW-0472">Membrane</keyword>
<dbReference type="STRING" id="595434.RISK_000566"/>
<dbReference type="InterPro" id="IPR016035">
    <property type="entry name" value="Acyl_Trfase/lysoPLipase"/>
</dbReference>
<keyword evidence="2" id="KW-0812">Transmembrane</keyword>
<dbReference type="GO" id="GO:0004623">
    <property type="term" value="F:phospholipase A2 activity"/>
    <property type="evidence" value="ECO:0007669"/>
    <property type="project" value="TreeGrafter"/>
</dbReference>
<accession>A0A0J1BM08</accession>
<feature type="transmembrane region" description="Helical" evidence="2">
    <location>
        <begin position="340"/>
        <end position="362"/>
    </location>
</feature>
<dbReference type="EMBL" id="LECT01000006">
    <property type="protein sequence ID" value="KLU07488.1"/>
    <property type="molecule type" value="Genomic_DNA"/>
</dbReference>
<evidence type="ECO:0000313" key="3">
    <source>
        <dbReference type="EMBL" id="KLU07488.1"/>
    </source>
</evidence>
<proteinExistence type="predicted"/>
<dbReference type="GO" id="GO:0005829">
    <property type="term" value="C:cytosol"/>
    <property type="evidence" value="ECO:0007669"/>
    <property type="project" value="TreeGrafter"/>
</dbReference>
<feature type="transmembrane region" description="Helical" evidence="2">
    <location>
        <begin position="205"/>
        <end position="228"/>
    </location>
</feature>
<evidence type="ECO:0000256" key="1">
    <source>
        <dbReference type="SAM" id="MobiDB-lite"/>
    </source>
</evidence>
<reference evidence="3" key="1">
    <citation type="submission" date="2015-05" db="EMBL/GenBank/DDBJ databases">
        <title>Permanent draft genome of Rhodopirellula islandicus K833.</title>
        <authorList>
            <person name="Kizina J."/>
            <person name="Richter M."/>
            <person name="Glockner F.O."/>
            <person name="Harder J."/>
        </authorList>
    </citation>
    <scope>NUCLEOTIDE SEQUENCE [LARGE SCALE GENOMIC DNA]</scope>
    <source>
        <strain evidence="3">K833</strain>
    </source>
</reference>
<keyword evidence="4" id="KW-1185">Reference proteome</keyword>
<gene>
    <name evidence="3" type="ORF">RISK_000566</name>
</gene>
<dbReference type="RefSeq" id="WP_047812613.1">
    <property type="nucleotide sequence ID" value="NZ_LECT01000006.1"/>
</dbReference>
<protein>
    <recommendedName>
        <fullName evidence="5">PNPLA domain-containing protein</fullName>
    </recommendedName>
</protein>
<dbReference type="GO" id="GO:0046475">
    <property type="term" value="P:glycerophospholipid catabolic process"/>
    <property type="evidence" value="ECO:0007669"/>
    <property type="project" value="TreeGrafter"/>
</dbReference>
<dbReference type="Gene3D" id="3.40.1090.10">
    <property type="entry name" value="Cytosolic phospholipase A2 catalytic domain"/>
    <property type="match status" value="1"/>
</dbReference>
<evidence type="ECO:0000256" key="2">
    <source>
        <dbReference type="SAM" id="Phobius"/>
    </source>
</evidence>
<dbReference type="SUPFAM" id="SSF52151">
    <property type="entry name" value="FabD/lysophospholipase-like"/>
    <property type="match status" value="1"/>
</dbReference>
<dbReference type="PANTHER" id="PTHR10728">
    <property type="entry name" value="CYTOSOLIC PHOSPHOLIPASE A2"/>
    <property type="match status" value="1"/>
</dbReference>
<feature type="transmembrane region" description="Helical" evidence="2">
    <location>
        <begin position="300"/>
        <end position="320"/>
    </location>
</feature>
<organism evidence="3 4">
    <name type="scientific">Rhodopirellula islandica</name>
    <dbReference type="NCBI Taxonomy" id="595434"/>
    <lineage>
        <taxon>Bacteria</taxon>
        <taxon>Pseudomonadati</taxon>
        <taxon>Planctomycetota</taxon>
        <taxon>Planctomycetia</taxon>
        <taxon>Pirellulales</taxon>
        <taxon>Pirellulaceae</taxon>
        <taxon>Rhodopirellula</taxon>
    </lineage>
</organism>
<evidence type="ECO:0008006" key="5">
    <source>
        <dbReference type="Google" id="ProtNLM"/>
    </source>
</evidence>
<dbReference type="OrthoDB" id="289717at2"/>
<dbReference type="AlphaFoldDB" id="A0A0J1BM08"/>
<comment type="caution">
    <text evidence="3">The sequence shown here is derived from an EMBL/GenBank/DDBJ whole genome shotgun (WGS) entry which is preliminary data.</text>
</comment>
<sequence>MTHDHVPNDLPWLKQLPGVEPTGDTSDSAAPSSLPSDTLGVALSGGGIRSASLCLGLVQSMARCGWLRHVDILSTVSGGGYAGTFLGRYFDQCRRFADHQVPGAAQRRVAAGLSNCQSPPISWLRRYANYLAPTGFGEAMFNFAAFWRNFLSLHVVLGLFLLALFGIFNAIGYWFLGTAHDIGLQHFTALATPITDVILPWKTSLWWVSAELTFWLATLPLALAYWLVSQDHHERFVGTVFVASILVGVSALVGMSQPLPLIVVIAAIAWSVFTWFDIRRKEGHGDPNSRFRLAIARNRLTYRLAFWTTTLVVILVLALIDSLGFWLAHTTLQSEQPWGVIQLQLSSVTVALLALAPILRWLASFVVTNNPDSGGLLRSFLQIPYLSSVLMILVGVVIPLSIISLISHISFEVGYSLWQGIAVAAGAVFLSWLLGRQTSLPFVNRSGPLTIYAARLARVFLGAVNPERHRHSAGGSVTDVISGDDGPFIEYAPHEAGGPLHLINVSVNETVDIASQRGMRDRQAENMAVGPAGTNLSRHWHSLWTTENGCRTSELRPIGNANEIHPMRSKVTEAAKTESLNVRQWMAISGAAVSPGMGRLTSPAQSLLLTLTNLRLGYWWDSGIWSGHRVLVPFPAGIFAWIKNLFLRIFATQALLLGELRGRFAGPWRRHFYLSDGGHFENTGAYELIRRRVPLMIVCDAGRDHRQNASGLAELTRIARIDFAAEIEEISSDPAQLQSELTQALGLPMETASMLGTLDELLSVDGNPSGKHAALLKVRYGSPSIDQRSSKQATDREAWNGRNCSWMLYIKSTVTGDEPTDVRNYRGQHPDFPNESTADQFFDEPQWESYRKLGEHIGDKLFHSMDDRS</sequence>
<feature type="transmembrane region" description="Helical" evidence="2">
    <location>
        <begin position="415"/>
        <end position="435"/>
    </location>
</feature>
<name>A0A0J1BM08_RHOIS</name>
<dbReference type="Proteomes" id="UP000036367">
    <property type="component" value="Unassembled WGS sequence"/>
</dbReference>